<evidence type="ECO:0000313" key="1">
    <source>
        <dbReference type="EMBL" id="VTJ81031.1"/>
    </source>
</evidence>
<dbReference type="SUPFAM" id="SSF110296">
    <property type="entry name" value="Oligoxyloglucan reducing end-specific cellobiohydrolase"/>
    <property type="match status" value="1"/>
</dbReference>
<dbReference type="InterPro" id="IPR050310">
    <property type="entry name" value="VPS10-sortilin"/>
</dbReference>
<dbReference type="Proteomes" id="UP000335636">
    <property type="component" value="Unassembled WGS sequence"/>
</dbReference>
<sequence>VAGIKGIFLANKKVDDQVKTYITYNKGRDWRLLQAPDVDLRGSPVHCLLVSHPWAGQFPVEPVSRAFFHEGVLGAWLVLSICVLQLSGIVPLSSDGHTTWVEASVELYILLLRIHVCSSS</sequence>
<evidence type="ECO:0000313" key="2">
    <source>
        <dbReference type="Proteomes" id="UP000335636"/>
    </source>
</evidence>
<organism evidence="1 2">
    <name type="scientific">Marmota monax</name>
    <name type="common">Woodchuck</name>
    <dbReference type="NCBI Taxonomy" id="9995"/>
    <lineage>
        <taxon>Eukaryota</taxon>
        <taxon>Metazoa</taxon>
        <taxon>Chordata</taxon>
        <taxon>Craniata</taxon>
        <taxon>Vertebrata</taxon>
        <taxon>Euteleostomi</taxon>
        <taxon>Mammalia</taxon>
        <taxon>Eutheria</taxon>
        <taxon>Euarchontoglires</taxon>
        <taxon>Glires</taxon>
        <taxon>Rodentia</taxon>
        <taxon>Sciuromorpha</taxon>
        <taxon>Sciuridae</taxon>
        <taxon>Xerinae</taxon>
        <taxon>Marmotini</taxon>
        <taxon>Marmota</taxon>
    </lineage>
</organism>
<dbReference type="GO" id="GO:0098839">
    <property type="term" value="C:postsynaptic density membrane"/>
    <property type="evidence" value="ECO:0007669"/>
    <property type="project" value="TreeGrafter"/>
</dbReference>
<name>A0A5E4CJ78_MARMO</name>
<dbReference type="AlphaFoldDB" id="A0A5E4CJ78"/>
<reference evidence="1" key="1">
    <citation type="submission" date="2019-04" db="EMBL/GenBank/DDBJ databases">
        <authorList>
            <person name="Alioto T."/>
            <person name="Alioto T."/>
        </authorList>
    </citation>
    <scope>NUCLEOTIDE SEQUENCE [LARGE SCALE GENOMIC DNA]</scope>
</reference>
<feature type="non-terminal residue" evidence="1">
    <location>
        <position position="1"/>
    </location>
</feature>
<dbReference type="PANTHER" id="PTHR12106">
    <property type="entry name" value="SORTILIN RELATED"/>
    <property type="match status" value="1"/>
</dbReference>
<gene>
    <name evidence="1" type="ORF">MONAX_5E027057</name>
</gene>
<proteinExistence type="predicted"/>
<dbReference type="EMBL" id="CABDUW010001377">
    <property type="protein sequence ID" value="VTJ81031.1"/>
    <property type="molecule type" value="Genomic_DNA"/>
</dbReference>
<keyword evidence="2" id="KW-1185">Reference proteome</keyword>
<dbReference type="PANTHER" id="PTHR12106:SF10">
    <property type="entry name" value="VPS10 DOMAIN-CONTAINING RECEPTOR SORCS3"/>
    <property type="match status" value="1"/>
</dbReference>
<accession>A0A5E4CJ78</accession>
<comment type="caution">
    <text evidence="1">The sequence shown here is derived from an EMBL/GenBank/DDBJ whole genome shotgun (WGS) entry which is preliminary data.</text>
</comment>
<protein>
    <submittedName>
        <fullName evidence="1">Uncharacterized protein</fullName>
    </submittedName>
</protein>